<gene>
    <name evidence="2" type="ORF">GOTRE_125_01200</name>
</gene>
<evidence type="ECO:0000313" key="3">
    <source>
        <dbReference type="Proteomes" id="UP000004881"/>
    </source>
</evidence>
<feature type="region of interest" description="Disordered" evidence="1">
    <location>
        <begin position="195"/>
        <end position="218"/>
    </location>
</feature>
<feature type="compositionally biased region" description="Basic and acidic residues" evidence="1">
    <location>
        <begin position="202"/>
        <end position="218"/>
    </location>
</feature>
<name>A0ABQ0HHW8_9ACTN</name>
<protein>
    <submittedName>
        <fullName evidence="2">Uncharacterized protein</fullName>
    </submittedName>
</protein>
<accession>A0ABQ0HHW8</accession>
<comment type="caution">
    <text evidence="2">The sequence shown here is derived from an EMBL/GenBank/DDBJ whole genome shotgun (WGS) entry which is preliminary data.</text>
</comment>
<evidence type="ECO:0000256" key="1">
    <source>
        <dbReference type="SAM" id="MobiDB-lite"/>
    </source>
</evidence>
<dbReference type="Proteomes" id="UP000004881">
    <property type="component" value="Unassembled WGS sequence"/>
</dbReference>
<dbReference type="EMBL" id="BAFD01000091">
    <property type="protein sequence ID" value="GAB45483.1"/>
    <property type="molecule type" value="Genomic_DNA"/>
</dbReference>
<organism evidence="2 3">
    <name type="scientific">Gordonia terrae NBRC 100016</name>
    <dbReference type="NCBI Taxonomy" id="1089454"/>
    <lineage>
        <taxon>Bacteria</taxon>
        <taxon>Bacillati</taxon>
        <taxon>Actinomycetota</taxon>
        <taxon>Actinomycetes</taxon>
        <taxon>Mycobacteriales</taxon>
        <taxon>Gordoniaceae</taxon>
        <taxon>Gordonia</taxon>
    </lineage>
</organism>
<proteinExistence type="predicted"/>
<evidence type="ECO:0000313" key="2">
    <source>
        <dbReference type="EMBL" id="GAB45483.1"/>
    </source>
</evidence>
<sequence>MEPCLQGDAHVVVAVRQPVVDVENLIGPVRPLGGDHEHGIDCGARLCQAGAVVPHQIFGDEKSDVRQIAGDRRRQPGPTDVIGDGDEHIGGRTGLGGVADALARELDAHPMSALHRAPSGADRGFDILSRRVPIGDSSRTLGERGIGHDPGLQLFVERPPAECVCRTCCFHVIPPLLTRLPTSTHYAEHAESRCTVPPWNDTPRRRSDARAIPPIEER</sequence>
<reference evidence="2 3" key="1">
    <citation type="submission" date="2012-02" db="EMBL/GenBank/DDBJ databases">
        <title>Whole genome shotgun sequence of Gordonia terrae NBRC 100016.</title>
        <authorList>
            <person name="Takarada H."/>
            <person name="Hosoyama A."/>
            <person name="Tsuchikane K."/>
            <person name="Katsumata H."/>
            <person name="Yamazaki S."/>
            <person name="Fujita N."/>
        </authorList>
    </citation>
    <scope>NUCLEOTIDE SEQUENCE [LARGE SCALE GENOMIC DNA]</scope>
    <source>
        <strain evidence="2 3">NBRC 100016</strain>
    </source>
</reference>
<keyword evidence="3" id="KW-1185">Reference proteome</keyword>
<feature type="region of interest" description="Disordered" evidence="1">
    <location>
        <begin position="71"/>
        <end position="90"/>
    </location>
</feature>